<gene>
    <name evidence="2" type="ORF">PITG_19081</name>
</gene>
<evidence type="ECO:0000256" key="1">
    <source>
        <dbReference type="SAM" id="MobiDB-lite"/>
    </source>
</evidence>
<organism evidence="2 3">
    <name type="scientific">Phytophthora infestans (strain T30-4)</name>
    <name type="common">Potato late blight agent</name>
    <dbReference type="NCBI Taxonomy" id="403677"/>
    <lineage>
        <taxon>Eukaryota</taxon>
        <taxon>Sar</taxon>
        <taxon>Stramenopiles</taxon>
        <taxon>Oomycota</taxon>
        <taxon>Peronosporomycetes</taxon>
        <taxon>Peronosporales</taxon>
        <taxon>Peronosporaceae</taxon>
        <taxon>Phytophthora</taxon>
    </lineage>
</organism>
<proteinExistence type="predicted"/>
<dbReference type="EMBL" id="DS028208">
    <property type="protein sequence ID" value="EEY70163.1"/>
    <property type="molecule type" value="Genomic_DNA"/>
</dbReference>
<dbReference type="AlphaFoldDB" id="D0P004"/>
<evidence type="ECO:0000313" key="2">
    <source>
        <dbReference type="EMBL" id="EEY70163.1"/>
    </source>
</evidence>
<keyword evidence="3" id="KW-1185">Reference proteome</keyword>
<accession>D0P004</accession>
<dbReference type="HOGENOM" id="CLU_3018428_0_0_1"/>
<dbReference type="OrthoDB" id="106622at2759"/>
<feature type="region of interest" description="Disordered" evidence="1">
    <location>
        <begin position="32"/>
        <end position="56"/>
    </location>
</feature>
<dbReference type="Proteomes" id="UP000006643">
    <property type="component" value="Unassembled WGS sequence"/>
</dbReference>
<dbReference type="VEuPathDB" id="FungiDB:PITG_19081"/>
<dbReference type="KEGG" id="pif:PITG_19081"/>
<evidence type="ECO:0000313" key="3">
    <source>
        <dbReference type="Proteomes" id="UP000006643"/>
    </source>
</evidence>
<dbReference type="InParanoid" id="D0P004"/>
<protein>
    <submittedName>
        <fullName evidence="2">Uncharacterized protein</fullName>
    </submittedName>
</protein>
<dbReference type="GeneID" id="9467257"/>
<sequence length="56" mass="6136">MTRSQYWKLMKLAEAASAILEKTATEYIADPENHPLGQQRTGVLKPKGNGTGMVTC</sequence>
<dbReference type="RefSeq" id="XP_002997064.1">
    <property type="nucleotide sequence ID" value="XM_002997018.1"/>
</dbReference>
<name>D0P004_PHYIT</name>
<reference evidence="3" key="1">
    <citation type="journal article" date="2009" name="Nature">
        <title>Genome sequence and analysis of the Irish potato famine pathogen Phytophthora infestans.</title>
        <authorList>
            <consortium name="The Broad Institute Genome Sequencing Platform"/>
            <person name="Haas B.J."/>
            <person name="Kamoun S."/>
            <person name="Zody M.C."/>
            <person name="Jiang R.H."/>
            <person name="Handsaker R.E."/>
            <person name="Cano L.M."/>
            <person name="Grabherr M."/>
            <person name="Kodira C.D."/>
            <person name="Raffaele S."/>
            <person name="Torto-Alalibo T."/>
            <person name="Bozkurt T.O."/>
            <person name="Ah-Fong A.M."/>
            <person name="Alvarado L."/>
            <person name="Anderson V.L."/>
            <person name="Armstrong M.R."/>
            <person name="Avrova A."/>
            <person name="Baxter L."/>
            <person name="Beynon J."/>
            <person name="Boevink P.C."/>
            <person name="Bollmann S.R."/>
            <person name="Bos J.I."/>
            <person name="Bulone V."/>
            <person name="Cai G."/>
            <person name="Cakir C."/>
            <person name="Carrington J.C."/>
            <person name="Chawner M."/>
            <person name="Conti L."/>
            <person name="Costanzo S."/>
            <person name="Ewan R."/>
            <person name="Fahlgren N."/>
            <person name="Fischbach M.A."/>
            <person name="Fugelstad J."/>
            <person name="Gilroy E.M."/>
            <person name="Gnerre S."/>
            <person name="Green P.J."/>
            <person name="Grenville-Briggs L.J."/>
            <person name="Griffith J."/>
            <person name="Grunwald N.J."/>
            <person name="Horn K."/>
            <person name="Horner N.R."/>
            <person name="Hu C.H."/>
            <person name="Huitema E."/>
            <person name="Jeong D.H."/>
            <person name="Jones A.M."/>
            <person name="Jones J.D."/>
            <person name="Jones R.W."/>
            <person name="Karlsson E.K."/>
            <person name="Kunjeti S.G."/>
            <person name="Lamour K."/>
            <person name="Liu Z."/>
            <person name="Ma L."/>
            <person name="Maclean D."/>
            <person name="Chibucos M.C."/>
            <person name="McDonald H."/>
            <person name="McWalters J."/>
            <person name="Meijer H.J."/>
            <person name="Morgan W."/>
            <person name="Morris P.F."/>
            <person name="Munro C.A."/>
            <person name="O'Neill K."/>
            <person name="Ospina-Giraldo M."/>
            <person name="Pinzon A."/>
            <person name="Pritchard L."/>
            <person name="Ramsahoye B."/>
            <person name="Ren Q."/>
            <person name="Restrepo S."/>
            <person name="Roy S."/>
            <person name="Sadanandom A."/>
            <person name="Savidor A."/>
            <person name="Schornack S."/>
            <person name="Schwartz D.C."/>
            <person name="Schumann U.D."/>
            <person name="Schwessinger B."/>
            <person name="Seyer L."/>
            <person name="Sharpe T."/>
            <person name="Silvar C."/>
            <person name="Song J."/>
            <person name="Studholme D.J."/>
            <person name="Sykes S."/>
            <person name="Thines M."/>
            <person name="van de Vondervoort P.J."/>
            <person name="Phuntumart V."/>
            <person name="Wawra S."/>
            <person name="Weide R."/>
            <person name="Win J."/>
            <person name="Young C."/>
            <person name="Zhou S."/>
            <person name="Fry W."/>
            <person name="Meyers B.C."/>
            <person name="van West P."/>
            <person name="Ristaino J."/>
            <person name="Govers F."/>
            <person name="Birch P.R."/>
            <person name="Whisson S.C."/>
            <person name="Judelson H.S."/>
            <person name="Nusbaum C."/>
        </authorList>
    </citation>
    <scope>NUCLEOTIDE SEQUENCE [LARGE SCALE GENOMIC DNA]</scope>
    <source>
        <strain evidence="3">T30-4</strain>
    </source>
</reference>